<dbReference type="EMBL" id="JH668425">
    <property type="protein sequence ID" value="KAG6452461.1"/>
    <property type="molecule type" value="Genomic_DNA"/>
</dbReference>
<evidence type="ECO:0008006" key="6">
    <source>
        <dbReference type="Google" id="ProtNLM"/>
    </source>
</evidence>
<reference evidence="4" key="2">
    <citation type="submission" date="2020-12" db="EMBL/GenBank/DDBJ databases">
        <authorList>
            <person name="Kanost M."/>
        </authorList>
    </citation>
    <scope>NUCLEOTIDE SEQUENCE</scope>
</reference>
<gene>
    <name evidence="4" type="ORF">O3G_MSEX007664</name>
</gene>
<organism evidence="4 5">
    <name type="scientific">Manduca sexta</name>
    <name type="common">Tobacco hawkmoth</name>
    <name type="synonym">Tobacco hornworm</name>
    <dbReference type="NCBI Taxonomy" id="7130"/>
    <lineage>
        <taxon>Eukaryota</taxon>
        <taxon>Metazoa</taxon>
        <taxon>Ecdysozoa</taxon>
        <taxon>Arthropoda</taxon>
        <taxon>Hexapoda</taxon>
        <taxon>Insecta</taxon>
        <taxon>Pterygota</taxon>
        <taxon>Neoptera</taxon>
        <taxon>Endopterygota</taxon>
        <taxon>Lepidoptera</taxon>
        <taxon>Glossata</taxon>
        <taxon>Ditrysia</taxon>
        <taxon>Bombycoidea</taxon>
        <taxon>Sphingidae</taxon>
        <taxon>Sphinginae</taxon>
        <taxon>Sphingini</taxon>
        <taxon>Manduca</taxon>
    </lineage>
</organism>
<keyword evidence="3" id="KW-0732">Signal</keyword>
<keyword evidence="2" id="KW-1133">Transmembrane helix</keyword>
<feature type="transmembrane region" description="Helical" evidence="2">
    <location>
        <begin position="280"/>
        <end position="305"/>
    </location>
</feature>
<keyword evidence="2" id="KW-0472">Membrane</keyword>
<feature type="region of interest" description="Disordered" evidence="1">
    <location>
        <begin position="196"/>
        <end position="235"/>
    </location>
</feature>
<dbReference type="Proteomes" id="UP000791440">
    <property type="component" value="Unassembled WGS sequence"/>
</dbReference>
<protein>
    <recommendedName>
        <fullName evidence="6">Neural proliferation differentiation and control protein 1</fullName>
    </recommendedName>
</protein>
<dbReference type="GO" id="GO:0016020">
    <property type="term" value="C:membrane"/>
    <property type="evidence" value="ECO:0007669"/>
    <property type="project" value="InterPro"/>
</dbReference>
<keyword evidence="2" id="KW-0812">Transmembrane</keyword>
<name>A0A921Z6W7_MANSE</name>
<evidence type="ECO:0000256" key="3">
    <source>
        <dbReference type="SAM" id="SignalP"/>
    </source>
</evidence>
<proteinExistence type="predicted"/>
<evidence type="ECO:0000313" key="5">
    <source>
        <dbReference type="Proteomes" id="UP000791440"/>
    </source>
</evidence>
<sequence>MHVMVIALLVAAAAAYSVGRPPGPSVAPELLQMLSQHRERISSLPANEYLVKYLMPRILLPRFLGYEESPRMLAHPSHVPQHDWLNKEIERINHMERIDDSKYYARGYPHFGGHTPYAQRIFQDSARERNMQGYSPTIPRITKIMPQHLGSYESDSFEFPLSAQDERGHAEEVTSNAEELKKEFALTPLDEGYFEPEDPPSNTSIPMALDGAHEGGGGEPMSQIEPPRQTRQNPNLSKTKNLVADNIEKFKTTIAHENNDVTDSQINMRETTPADPAESIYGVALIAAIGAAFTMAILVFAFGWYTLSKKAKAAADVDYPAYGVTGPTIDTSGDRKLAHSAHMYHYQHQKQQIIAMERNGLEQRNGSMSDPDSEEENEEGDYTVYECPGFATTGDMEVKNPLFADDPTPATPGKKDVTKPQPKE</sequence>
<dbReference type="Pfam" id="PF06809">
    <property type="entry name" value="NPDC1"/>
    <property type="match status" value="1"/>
</dbReference>
<dbReference type="InterPro" id="IPR009635">
    <property type="entry name" value="NPDC1"/>
</dbReference>
<accession>A0A921Z6W7</accession>
<comment type="caution">
    <text evidence="4">The sequence shown here is derived from an EMBL/GenBank/DDBJ whole genome shotgun (WGS) entry which is preliminary data.</text>
</comment>
<feature type="compositionally biased region" description="Basic and acidic residues" evidence="1">
    <location>
        <begin position="413"/>
        <end position="424"/>
    </location>
</feature>
<dbReference type="PANTHER" id="PTHR23352">
    <property type="entry name" value="NEURAL PROLIFERATION DIFFERENTIATION AND CONTROL PROTEIN-1 NPDC-1 PROTEIN"/>
    <property type="match status" value="1"/>
</dbReference>
<dbReference type="OrthoDB" id="6270617at2759"/>
<evidence type="ECO:0000256" key="2">
    <source>
        <dbReference type="SAM" id="Phobius"/>
    </source>
</evidence>
<evidence type="ECO:0000313" key="4">
    <source>
        <dbReference type="EMBL" id="KAG6452461.1"/>
    </source>
</evidence>
<evidence type="ECO:0000256" key="1">
    <source>
        <dbReference type="SAM" id="MobiDB-lite"/>
    </source>
</evidence>
<keyword evidence="5" id="KW-1185">Reference proteome</keyword>
<dbReference type="PANTHER" id="PTHR23352:SF2">
    <property type="entry name" value="NEURAL PROLIFERATION DIFFERENTIATION AND CONTROL PROTEIN 1"/>
    <property type="match status" value="1"/>
</dbReference>
<feature type="region of interest" description="Disordered" evidence="1">
    <location>
        <begin position="396"/>
        <end position="424"/>
    </location>
</feature>
<dbReference type="AlphaFoldDB" id="A0A921Z6W7"/>
<reference evidence="4" key="1">
    <citation type="journal article" date="2016" name="Insect Biochem. Mol. Biol.">
        <title>Multifaceted biological insights from a draft genome sequence of the tobacco hornworm moth, Manduca sexta.</title>
        <authorList>
            <person name="Kanost M.R."/>
            <person name="Arrese E.L."/>
            <person name="Cao X."/>
            <person name="Chen Y.R."/>
            <person name="Chellapilla S."/>
            <person name="Goldsmith M.R."/>
            <person name="Grosse-Wilde E."/>
            <person name="Heckel D.G."/>
            <person name="Herndon N."/>
            <person name="Jiang H."/>
            <person name="Papanicolaou A."/>
            <person name="Qu J."/>
            <person name="Soulages J.L."/>
            <person name="Vogel H."/>
            <person name="Walters J."/>
            <person name="Waterhouse R.M."/>
            <person name="Ahn S.J."/>
            <person name="Almeida F.C."/>
            <person name="An C."/>
            <person name="Aqrawi P."/>
            <person name="Bretschneider A."/>
            <person name="Bryant W.B."/>
            <person name="Bucks S."/>
            <person name="Chao H."/>
            <person name="Chevignon G."/>
            <person name="Christen J.M."/>
            <person name="Clarke D.F."/>
            <person name="Dittmer N.T."/>
            <person name="Ferguson L.C.F."/>
            <person name="Garavelou S."/>
            <person name="Gordon K.H.J."/>
            <person name="Gunaratna R.T."/>
            <person name="Han Y."/>
            <person name="Hauser F."/>
            <person name="He Y."/>
            <person name="Heidel-Fischer H."/>
            <person name="Hirsh A."/>
            <person name="Hu Y."/>
            <person name="Jiang H."/>
            <person name="Kalra D."/>
            <person name="Klinner C."/>
            <person name="Konig C."/>
            <person name="Kovar C."/>
            <person name="Kroll A.R."/>
            <person name="Kuwar S.S."/>
            <person name="Lee S.L."/>
            <person name="Lehman R."/>
            <person name="Li K."/>
            <person name="Li Z."/>
            <person name="Liang H."/>
            <person name="Lovelace S."/>
            <person name="Lu Z."/>
            <person name="Mansfield J.H."/>
            <person name="McCulloch K.J."/>
            <person name="Mathew T."/>
            <person name="Morton B."/>
            <person name="Muzny D.M."/>
            <person name="Neunemann D."/>
            <person name="Ongeri F."/>
            <person name="Pauchet Y."/>
            <person name="Pu L.L."/>
            <person name="Pyrousis I."/>
            <person name="Rao X.J."/>
            <person name="Redding A."/>
            <person name="Roesel C."/>
            <person name="Sanchez-Gracia A."/>
            <person name="Schaack S."/>
            <person name="Shukla A."/>
            <person name="Tetreau G."/>
            <person name="Wang Y."/>
            <person name="Xiong G.H."/>
            <person name="Traut W."/>
            <person name="Walsh T.K."/>
            <person name="Worley K.C."/>
            <person name="Wu D."/>
            <person name="Wu W."/>
            <person name="Wu Y.Q."/>
            <person name="Zhang X."/>
            <person name="Zou Z."/>
            <person name="Zucker H."/>
            <person name="Briscoe A.D."/>
            <person name="Burmester T."/>
            <person name="Clem R.J."/>
            <person name="Feyereisen R."/>
            <person name="Grimmelikhuijzen C.J.P."/>
            <person name="Hamodrakas S.J."/>
            <person name="Hansson B.S."/>
            <person name="Huguet E."/>
            <person name="Jermiin L.S."/>
            <person name="Lan Q."/>
            <person name="Lehman H.K."/>
            <person name="Lorenzen M."/>
            <person name="Merzendorfer H."/>
            <person name="Michalopoulos I."/>
            <person name="Morton D.B."/>
            <person name="Muthukrishnan S."/>
            <person name="Oakeshott J.G."/>
            <person name="Palmer W."/>
            <person name="Park Y."/>
            <person name="Passarelli A.L."/>
            <person name="Rozas J."/>
            <person name="Schwartz L.M."/>
            <person name="Smith W."/>
            <person name="Southgate A."/>
            <person name="Vilcinskas A."/>
            <person name="Vogt R."/>
            <person name="Wang P."/>
            <person name="Werren J."/>
            <person name="Yu X.Q."/>
            <person name="Zhou J.J."/>
            <person name="Brown S.J."/>
            <person name="Scherer S.E."/>
            <person name="Richards S."/>
            <person name="Blissard G.W."/>
        </authorList>
    </citation>
    <scope>NUCLEOTIDE SEQUENCE</scope>
</reference>
<feature type="chain" id="PRO_5037780297" description="Neural proliferation differentiation and control protein 1" evidence="3">
    <location>
        <begin position="20"/>
        <end position="424"/>
    </location>
</feature>
<feature type="signal peptide" evidence="3">
    <location>
        <begin position="1"/>
        <end position="19"/>
    </location>
</feature>